<protein>
    <submittedName>
        <fullName evidence="2">VOC family protein</fullName>
    </submittedName>
</protein>
<sequence length="129" mass="14305">MITALHALIYSDDAAATRAFFKDVLRWPFISDQGESADPNDWLIFRSGPSELGVHPTVSVHESKEYRSPRHHSVSLMCDDLETTMAELAERGAEFNGETQNLGFGVGVNVKVPGADDILLYQAYYPPAY</sequence>
<dbReference type="RefSeq" id="WP_425307605.1">
    <property type="nucleotide sequence ID" value="NZ_CP154795.1"/>
</dbReference>
<dbReference type="Pfam" id="PF00903">
    <property type="entry name" value="Glyoxalase"/>
    <property type="match status" value="1"/>
</dbReference>
<name>A0ABZ3FJH8_9ACTN</name>
<keyword evidence="3" id="KW-1185">Reference proteome</keyword>
<evidence type="ECO:0000259" key="1">
    <source>
        <dbReference type="PROSITE" id="PS51819"/>
    </source>
</evidence>
<dbReference type="EMBL" id="CP154795">
    <property type="protein sequence ID" value="XAN06173.1"/>
    <property type="molecule type" value="Genomic_DNA"/>
</dbReference>
<evidence type="ECO:0000313" key="3">
    <source>
        <dbReference type="Proteomes" id="UP001442841"/>
    </source>
</evidence>
<dbReference type="PROSITE" id="PS51819">
    <property type="entry name" value="VOC"/>
    <property type="match status" value="1"/>
</dbReference>
<proteinExistence type="predicted"/>
<dbReference type="Proteomes" id="UP001442841">
    <property type="component" value="Chromosome"/>
</dbReference>
<dbReference type="Gene3D" id="3.10.180.10">
    <property type="entry name" value="2,3-Dihydroxybiphenyl 1,2-Dioxygenase, domain 1"/>
    <property type="match status" value="1"/>
</dbReference>
<dbReference type="SUPFAM" id="SSF54593">
    <property type="entry name" value="Glyoxalase/Bleomycin resistance protein/Dihydroxybiphenyl dioxygenase"/>
    <property type="match status" value="1"/>
</dbReference>
<dbReference type="InterPro" id="IPR004360">
    <property type="entry name" value="Glyas_Fos-R_dOase_dom"/>
</dbReference>
<evidence type="ECO:0000313" key="2">
    <source>
        <dbReference type="EMBL" id="XAN06173.1"/>
    </source>
</evidence>
<accession>A0ABZ3FJH8</accession>
<organism evidence="2 3">
    <name type="scientific">Ammonicoccus fulvus</name>
    <dbReference type="NCBI Taxonomy" id="3138240"/>
    <lineage>
        <taxon>Bacteria</taxon>
        <taxon>Bacillati</taxon>
        <taxon>Actinomycetota</taxon>
        <taxon>Actinomycetes</taxon>
        <taxon>Propionibacteriales</taxon>
        <taxon>Propionibacteriaceae</taxon>
        <taxon>Ammonicoccus</taxon>
    </lineage>
</organism>
<feature type="domain" description="VOC" evidence="1">
    <location>
        <begin position="3"/>
        <end position="123"/>
    </location>
</feature>
<dbReference type="InterPro" id="IPR037523">
    <property type="entry name" value="VOC_core"/>
</dbReference>
<gene>
    <name evidence="2" type="ORF">AADG42_02245</name>
</gene>
<reference evidence="2 3" key="1">
    <citation type="submission" date="2024-04" db="EMBL/GenBank/DDBJ databases">
        <title>Isolation of an actinomycete strain from pig manure.</title>
        <authorList>
            <person name="Gong T."/>
            <person name="Yu Z."/>
            <person name="An M."/>
            <person name="Wei C."/>
            <person name="Yang W."/>
            <person name="Liu L."/>
        </authorList>
    </citation>
    <scope>NUCLEOTIDE SEQUENCE [LARGE SCALE GENOMIC DNA]</scope>
    <source>
        <strain evidence="2 3">ZF39</strain>
    </source>
</reference>
<dbReference type="InterPro" id="IPR029068">
    <property type="entry name" value="Glyas_Bleomycin-R_OHBP_Dase"/>
</dbReference>